<keyword evidence="6" id="KW-0812">Transmembrane</keyword>
<dbReference type="GO" id="GO:0009279">
    <property type="term" value="C:cell outer membrane"/>
    <property type="evidence" value="ECO:0007669"/>
    <property type="project" value="UniProtKB-SubCell"/>
</dbReference>
<dbReference type="InterPro" id="IPR003715">
    <property type="entry name" value="Poly_export_N"/>
</dbReference>
<feature type="chain" id="PRO_5044340179" evidence="15">
    <location>
        <begin position="20"/>
        <end position="808"/>
    </location>
</feature>
<keyword evidence="4" id="KW-1134">Transmembrane beta strand</keyword>
<feature type="domain" description="Soluble ligand binding" evidence="17">
    <location>
        <begin position="703"/>
        <end position="750"/>
    </location>
</feature>
<dbReference type="Gene3D" id="3.10.560.10">
    <property type="entry name" value="Outer membrane lipoprotein wza domain like"/>
    <property type="match status" value="6"/>
</dbReference>
<keyword evidence="12" id="KW-0564">Palmitate</keyword>
<dbReference type="InterPro" id="IPR049712">
    <property type="entry name" value="Poly_export"/>
</dbReference>
<feature type="domain" description="Soluble ligand binding" evidence="17">
    <location>
        <begin position="568"/>
        <end position="605"/>
    </location>
</feature>
<organism evidence="19">
    <name type="scientific">Thermohahella caldifontis</name>
    <dbReference type="NCBI Taxonomy" id="3142973"/>
    <lineage>
        <taxon>Bacteria</taxon>
        <taxon>Pseudomonadati</taxon>
        <taxon>Pseudomonadota</taxon>
        <taxon>Gammaproteobacteria</taxon>
        <taxon>Oceanospirillales</taxon>
        <taxon>Hahellaceae</taxon>
        <taxon>Thermohahella</taxon>
    </lineage>
</organism>
<keyword evidence="13" id="KW-0998">Cell outer membrane</keyword>
<feature type="domain" description="Soluble ligand binding" evidence="17">
    <location>
        <begin position="268"/>
        <end position="317"/>
    </location>
</feature>
<dbReference type="RefSeq" id="WP_369600019.1">
    <property type="nucleotide sequence ID" value="NZ_CP154858.1"/>
</dbReference>
<dbReference type="PANTHER" id="PTHR33619:SF3">
    <property type="entry name" value="POLYSACCHARIDE EXPORT PROTEIN GFCE-RELATED"/>
    <property type="match status" value="1"/>
</dbReference>
<keyword evidence="8" id="KW-0625">Polysaccharide transport</keyword>
<keyword evidence="14" id="KW-0449">Lipoprotein</keyword>
<dbReference type="GO" id="GO:0046930">
    <property type="term" value="C:pore complex"/>
    <property type="evidence" value="ECO:0007669"/>
    <property type="project" value="UniProtKB-KW"/>
</dbReference>
<dbReference type="Pfam" id="PF22461">
    <property type="entry name" value="SLBB_2"/>
    <property type="match status" value="1"/>
</dbReference>
<feature type="domain" description="SLBB" evidence="18">
    <location>
        <begin position="184"/>
        <end position="261"/>
    </location>
</feature>
<evidence type="ECO:0000259" key="18">
    <source>
        <dbReference type="Pfam" id="PF22461"/>
    </source>
</evidence>
<keyword evidence="3" id="KW-0813">Transport</keyword>
<keyword evidence="9" id="KW-0406">Ion transport</keyword>
<reference evidence="19" key="1">
    <citation type="submission" date="2024-05" db="EMBL/GenBank/DDBJ databases">
        <title>Genome sequencing of novel strain.</title>
        <authorList>
            <person name="Ganbat D."/>
            <person name="Ganbat S."/>
            <person name="Lee S.-J."/>
        </authorList>
    </citation>
    <scope>NUCLEOTIDE SEQUENCE</scope>
    <source>
        <strain evidence="19">SMD15-11</strain>
    </source>
</reference>
<feature type="signal peptide" evidence="15">
    <location>
        <begin position="1"/>
        <end position="19"/>
    </location>
</feature>
<dbReference type="Pfam" id="PF02563">
    <property type="entry name" value="Poly_export"/>
    <property type="match status" value="1"/>
</dbReference>
<accession>A0AB39USG9</accession>
<evidence type="ECO:0000259" key="16">
    <source>
        <dbReference type="Pfam" id="PF02563"/>
    </source>
</evidence>
<evidence type="ECO:0000256" key="4">
    <source>
        <dbReference type="ARBA" id="ARBA00022452"/>
    </source>
</evidence>
<protein>
    <submittedName>
        <fullName evidence="19">SLBB domain-containing protein</fullName>
    </submittedName>
</protein>
<dbReference type="Gene3D" id="3.30.1950.10">
    <property type="entry name" value="wza like domain"/>
    <property type="match status" value="1"/>
</dbReference>
<evidence type="ECO:0000256" key="8">
    <source>
        <dbReference type="ARBA" id="ARBA00023047"/>
    </source>
</evidence>
<evidence type="ECO:0000256" key="7">
    <source>
        <dbReference type="ARBA" id="ARBA00022729"/>
    </source>
</evidence>
<evidence type="ECO:0000256" key="3">
    <source>
        <dbReference type="ARBA" id="ARBA00022448"/>
    </source>
</evidence>
<dbReference type="Pfam" id="PF10531">
    <property type="entry name" value="SLBB"/>
    <property type="match status" value="4"/>
</dbReference>
<feature type="domain" description="Polysaccharide export protein N-terminal" evidence="16">
    <location>
        <begin position="104"/>
        <end position="176"/>
    </location>
</feature>
<evidence type="ECO:0000256" key="1">
    <source>
        <dbReference type="ARBA" id="ARBA00004571"/>
    </source>
</evidence>
<dbReference type="AlphaFoldDB" id="A0AB39USG9"/>
<evidence type="ECO:0000313" key="19">
    <source>
        <dbReference type="EMBL" id="XDT70978.1"/>
    </source>
</evidence>
<evidence type="ECO:0000256" key="15">
    <source>
        <dbReference type="SAM" id="SignalP"/>
    </source>
</evidence>
<evidence type="ECO:0000259" key="17">
    <source>
        <dbReference type="Pfam" id="PF10531"/>
    </source>
</evidence>
<dbReference type="GO" id="GO:0015288">
    <property type="term" value="F:porin activity"/>
    <property type="evidence" value="ECO:0007669"/>
    <property type="project" value="UniProtKB-KW"/>
</dbReference>
<dbReference type="GO" id="GO:0006811">
    <property type="term" value="P:monoatomic ion transport"/>
    <property type="evidence" value="ECO:0007669"/>
    <property type="project" value="UniProtKB-KW"/>
</dbReference>
<keyword evidence="5" id="KW-0762">Sugar transport</keyword>
<evidence type="ECO:0000256" key="9">
    <source>
        <dbReference type="ARBA" id="ARBA00023065"/>
    </source>
</evidence>
<name>A0AB39USG9_9GAMM</name>
<evidence type="ECO:0000256" key="13">
    <source>
        <dbReference type="ARBA" id="ARBA00023237"/>
    </source>
</evidence>
<comment type="subcellular location">
    <subcellularLocation>
        <location evidence="1">Cell outer membrane</location>
        <topology evidence="1">Multi-pass membrane protein</topology>
    </subcellularLocation>
</comment>
<evidence type="ECO:0000256" key="10">
    <source>
        <dbReference type="ARBA" id="ARBA00023114"/>
    </source>
</evidence>
<evidence type="ECO:0000256" key="2">
    <source>
        <dbReference type="ARBA" id="ARBA00009450"/>
    </source>
</evidence>
<keyword evidence="10" id="KW-0626">Porin</keyword>
<keyword evidence="11" id="KW-0472">Membrane</keyword>
<dbReference type="KEGG" id="tcd:AAIA72_09150"/>
<evidence type="ECO:0000256" key="14">
    <source>
        <dbReference type="ARBA" id="ARBA00023288"/>
    </source>
</evidence>
<comment type="similarity">
    <text evidence="2">Belongs to the BexD/CtrA/VexA family.</text>
</comment>
<feature type="domain" description="Soluble ligand binding" evidence="17">
    <location>
        <begin position="475"/>
        <end position="520"/>
    </location>
</feature>
<evidence type="ECO:0000256" key="11">
    <source>
        <dbReference type="ARBA" id="ARBA00023136"/>
    </source>
</evidence>
<dbReference type="InterPro" id="IPR019554">
    <property type="entry name" value="Soluble_ligand-bd"/>
</dbReference>
<proteinExistence type="inferred from homology"/>
<keyword evidence="7 15" id="KW-0732">Signal</keyword>
<gene>
    <name evidence="19" type="ORF">AAIA72_09150</name>
</gene>
<sequence>MRAWHLLMVLVLLSPSARAVDPAALQQLMALPVDQQALVAKQLGVDLSALQGNGGETADAAPAPEVVKRPAREVAYTNDKLRPFGYELFEGEPATFAPVTDIPVPLDYVLGPGDTLRVNLLGKESGSWELVVDRTGEVLVPKLGRVSVLGLKLEAAQARIRKLIQDKMIGVEADVTLGKLRSFRVFVLGEARKPGSYEVSSLTTLSHALWLSGGVRRTGSLRHVALKRDGKTVAEIDFYRFLLNGDTSADQRLRPGDVIFVPTVGQTVTVKGAVKRPAIYELTERDLTLRSALTLAGGLSPDANPGQITLTRVDSRGRQLIQTLALKSDGAASLRNGDVVSVPGKAGVLANGVALEGEVLRPRTVEWQKGLRISDLIHSIRFDLKDSADRHYALVVRENAETGNIQVLDFDPVAAISQNGGAHDLVLQPRDRVLILSAEQAKTPEGAISQPRVAQLEPLLKRLRAQNRPGELSAVYTISGQVRFPGTYPLTQHSDLASAIRAAGGLTEAAYTLNSEITRIVINADGKAETQIVNVPLSTAEAQSATALQPLDSIHIKQIPEFYARVTIAVKGEVNFPGEYTVQRGSTLSELIRRAGGLTAQAYPKGAVFSRAKLRELEAQRLQEARARIKQDLASLQIKQANAGNAKVEELQALTGFLSSLETSKPVGRMTIDLPALLAGDESKDVRLQDGDTLYIPPKPDSVTVLGEVQYPTSHLFDQGLSVRDYLNLSGGVTNRADDQRIYVVKANGQVWLPGGSGWFRGESKALEPGDTIYVPLDVERIDSLKLWTSVSQIFYQIALGAAAVNSL</sequence>
<evidence type="ECO:0000256" key="5">
    <source>
        <dbReference type="ARBA" id="ARBA00022597"/>
    </source>
</evidence>
<dbReference type="EMBL" id="CP154858">
    <property type="protein sequence ID" value="XDT70978.1"/>
    <property type="molecule type" value="Genomic_DNA"/>
</dbReference>
<evidence type="ECO:0000256" key="12">
    <source>
        <dbReference type="ARBA" id="ARBA00023139"/>
    </source>
</evidence>
<evidence type="ECO:0000256" key="6">
    <source>
        <dbReference type="ARBA" id="ARBA00022692"/>
    </source>
</evidence>
<dbReference type="PANTHER" id="PTHR33619">
    <property type="entry name" value="POLYSACCHARIDE EXPORT PROTEIN GFCE-RELATED"/>
    <property type="match status" value="1"/>
</dbReference>
<dbReference type="InterPro" id="IPR054765">
    <property type="entry name" value="SLBB_dom"/>
</dbReference>
<dbReference type="GO" id="GO:0015159">
    <property type="term" value="F:polysaccharide transmembrane transporter activity"/>
    <property type="evidence" value="ECO:0007669"/>
    <property type="project" value="InterPro"/>
</dbReference>